<name>A0A6H0Y478_9PEZI</name>
<keyword evidence="2" id="KW-1185">Reference proteome</keyword>
<reference evidence="1 2" key="1">
    <citation type="journal article" date="2016" name="Sci. Rep.">
        <title>Peltaster fructicola genome reveals evolution from an invasive phytopathogen to an ectophytic parasite.</title>
        <authorList>
            <person name="Xu C."/>
            <person name="Chen H."/>
            <person name="Gleason M.L."/>
            <person name="Xu J.R."/>
            <person name="Liu H."/>
            <person name="Zhang R."/>
            <person name="Sun G."/>
        </authorList>
    </citation>
    <scope>NUCLEOTIDE SEQUENCE [LARGE SCALE GENOMIC DNA]</scope>
    <source>
        <strain evidence="1 2">LNHT1506</strain>
    </source>
</reference>
<dbReference type="AlphaFoldDB" id="A0A6H0Y478"/>
<gene>
    <name evidence="1" type="ORF">AMS68_007238</name>
</gene>
<sequence>MTDVYAKSSAVLVIDKMVSETSWNFGWPASLWQVSQSNWSRRLWTLQEGVLNPYTFFAMLEGYDTLEGWIVSNHQSRVLLEPLRKYRDYLNADGNEGIFIAPDELLAVEHRILYDKRSPHHLQSPALLDPVYRTICHRILQTRRVMQSHGGPVDAGRLFQSAAWRNVTYTSDEAICLAILTKRGTIVLEGLSDPDQRIAAIIRELDNIPAHIVFIADNKMTLPGCRWMSKSFLNTRMNFDNPSGELGVPTDKGLRIRLQAVRAIRGSTITFTESYEALVSQYTMTLRFWDMRVIYRSNTPVLQCLGDFLVENGVMLLEARLTEAIATCGAIIAIRTHIEDSIQYLVPVHYGAVYLPETMQGLRPHVGPIADPDEVQNLGLDSRSTTPALSGIQRLAPKIKVDVEDLGLCEVCLT</sequence>
<dbReference type="EMBL" id="CP051143">
    <property type="protein sequence ID" value="QIX01721.1"/>
    <property type="molecule type" value="Genomic_DNA"/>
</dbReference>
<protein>
    <recommendedName>
        <fullName evidence="3">Heterokaryon incompatibility domain-containing protein</fullName>
    </recommendedName>
</protein>
<organism evidence="1 2">
    <name type="scientific">Peltaster fructicola</name>
    <dbReference type="NCBI Taxonomy" id="286661"/>
    <lineage>
        <taxon>Eukaryota</taxon>
        <taxon>Fungi</taxon>
        <taxon>Dikarya</taxon>
        <taxon>Ascomycota</taxon>
        <taxon>Pezizomycotina</taxon>
        <taxon>Dothideomycetes</taxon>
        <taxon>Dothideomycetes incertae sedis</taxon>
        <taxon>Peltaster</taxon>
    </lineage>
</organism>
<accession>A0A6H0Y478</accession>
<evidence type="ECO:0000313" key="1">
    <source>
        <dbReference type="EMBL" id="QIX01721.1"/>
    </source>
</evidence>
<dbReference type="Proteomes" id="UP000503462">
    <property type="component" value="Chromosome 5"/>
</dbReference>
<dbReference type="PANTHER" id="PTHR39596:SF2">
    <property type="entry name" value="HET DOMAIN PROTEIN (AFU_ORTHOLOGUE AFUA_1G17550)-RELATED"/>
    <property type="match status" value="1"/>
</dbReference>
<proteinExistence type="predicted"/>
<dbReference type="PANTHER" id="PTHR39596">
    <property type="match status" value="1"/>
</dbReference>
<evidence type="ECO:0008006" key="3">
    <source>
        <dbReference type="Google" id="ProtNLM"/>
    </source>
</evidence>
<evidence type="ECO:0000313" key="2">
    <source>
        <dbReference type="Proteomes" id="UP000503462"/>
    </source>
</evidence>